<protein>
    <recommendedName>
        <fullName evidence="4">TVP38/TMEM64 family membrane protein</fullName>
    </recommendedName>
</protein>
<dbReference type="Proteomes" id="UP000235015">
    <property type="component" value="Unassembled WGS sequence"/>
</dbReference>
<reference evidence="2 3" key="1">
    <citation type="submission" date="2017-11" db="EMBL/GenBank/DDBJ databases">
        <title>Genome-resolved metagenomics identifies genetic mobility, metabolic interactions, and unexpected diversity in perchlorate-reducing communities.</title>
        <authorList>
            <person name="Barnum T.P."/>
            <person name="Figueroa I.A."/>
            <person name="Carlstrom C.I."/>
            <person name="Lucas L.N."/>
            <person name="Engelbrektson A.L."/>
            <person name="Coates J.D."/>
        </authorList>
    </citation>
    <scope>NUCLEOTIDE SEQUENCE [LARGE SCALE GENOMIC DNA]</scope>
    <source>
        <strain evidence="2">BM301</strain>
    </source>
</reference>
<sequence>MTSETQLSIRSTRRIRIVKVSLLFVILIVLHFTGEWLEEWIDQQIIPQHGHLLDLLMLGVVLIYILLMAAPFMPGIEIGLGLMMLFGSKGAALVYLSTLAALSISYLVGRRIPPGLVCRFLQWLHLDRACALVRQLEPLRRVERLKLLQDRLPDKVALFLVNHRYLTIAVALNMPGNALIGGGGGIGLLVGMSRIIPYWGYLMLLVVAVAPVPLWFYLNGV</sequence>
<keyword evidence="1" id="KW-0472">Membrane</keyword>
<dbReference type="EMBL" id="PKUN01000023">
    <property type="protein sequence ID" value="PLX60688.1"/>
    <property type="molecule type" value="Genomic_DNA"/>
</dbReference>
<dbReference type="RefSeq" id="WP_273440296.1">
    <property type="nucleotide sequence ID" value="NZ_PKUN01000023.1"/>
</dbReference>
<evidence type="ECO:0000313" key="2">
    <source>
        <dbReference type="EMBL" id="PLX60688.1"/>
    </source>
</evidence>
<keyword evidence="1" id="KW-0812">Transmembrane</keyword>
<comment type="caution">
    <text evidence="2">The sequence shown here is derived from an EMBL/GenBank/DDBJ whole genome shotgun (WGS) entry which is preliminary data.</text>
</comment>
<dbReference type="AlphaFoldDB" id="A0A2N6CU82"/>
<gene>
    <name evidence="2" type="ORF">C0630_14685</name>
</gene>
<name>A0A2N6CU82_9GAMM</name>
<keyword evidence="1" id="KW-1133">Transmembrane helix</keyword>
<feature type="transmembrane region" description="Helical" evidence="1">
    <location>
        <begin position="92"/>
        <end position="109"/>
    </location>
</feature>
<evidence type="ECO:0008006" key="4">
    <source>
        <dbReference type="Google" id="ProtNLM"/>
    </source>
</evidence>
<evidence type="ECO:0000256" key="1">
    <source>
        <dbReference type="SAM" id="Phobius"/>
    </source>
</evidence>
<feature type="transmembrane region" description="Helical" evidence="1">
    <location>
        <begin position="57"/>
        <end position="80"/>
    </location>
</feature>
<evidence type="ECO:0000313" key="3">
    <source>
        <dbReference type="Proteomes" id="UP000235015"/>
    </source>
</evidence>
<feature type="transmembrane region" description="Helical" evidence="1">
    <location>
        <begin position="198"/>
        <end position="218"/>
    </location>
</feature>
<dbReference type="STRING" id="1111735.GCA_000428045_02078"/>
<organism evidence="2 3">
    <name type="scientific">Sedimenticola selenatireducens</name>
    <dbReference type="NCBI Taxonomy" id="191960"/>
    <lineage>
        <taxon>Bacteria</taxon>
        <taxon>Pseudomonadati</taxon>
        <taxon>Pseudomonadota</taxon>
        <taxon>Gammaproteobacteria</taxon>
        <taxon>Chromatiales</taxon>
        <taxon>Sedimenticolaceae</taxon>
        <taxon>Sedimenticola</taxon>
    </lineage>
</organism>
<feature type="transmembrane region" description="Helical" evidence="1">
    <location>
        <begin position="20"/>
        <end position="37"/>
    </location>
</feature>
<feature type="transmembrane region" description="Helical" evidence="1">
    <location>
        <begin position="165"/>
        <end position="191"/>
    </location>
</feature>
<proteinExistence type="predicted"/>
<accession>A0A2N6CU82</accession>